<sequence>MDANAVRRVTGTAGLVAAILTLIEVPLYFVYSGPPPDSNVLMRSVFGLLGMTLLVVFMTGFRHLTKDTAYEWVGSLAATAGLAWVTVLFVSTGLEVGAVIAADKPIDPTIAVTGTYILYGTIARLLEGLFLLSFGYTVLRTGVLPRGAGRSAYVLAVVNFAFVPSLFFGNDPANFYAANGWGTTASLGAITMLWLIAVNIAVLRSRPCAVSPAASGERRPAVA</sequence>
<keyword evidence="1" id="KW-0472">Membrane</keyword>
<reference evidence="2 5" key="2">
    <citation type="submission" date="2020-07" db="EMBL/GenBank/DDBJ databases">
        <title>Sequencing the genomes of 1000 actinobacteria strains.</title>
        <authorList>
            <person name="Klenk H.-P."/>
        </authorList>
    </citation>
    <scope>NUCLEOTIDE SEQUENCE [LARGE SCALE GENOMIC DNA]</scope>
    <source>
        <strain evidence="2 5">DSM 45117</strain>
    </source>
</reference>
<name>A0A1I2XE51_9ACTN</name>
<gene>
    <name evidence="2" type="ORF">FHR37_004988</name>
    <name evidence="3" type="ORF">SAMN05421678_11273</name>
</gene>
<keyword evidence="1" id="KW-0812">Transmembrane</keyword>
<dbReference type="EMBL" id="FOOI01000012">
    <property type="protein sequence ID" value="SFH10311.1"/>
    <property type="molecule type" value="Genomic_DNA"/>
</dbReference>
<dbReference type="OrthoDB" id="3212416at2"/>
<keyword evidence="1" id="KW-1133">Transmembrane helix</keyword>
<evidence type="ECO:0000313" key="2">
    <source>
        <dbReference type="EMBL" id="NYH86137.1"/>
    </source>
</evidence>
<feature type="transmembrane region" description="Helical" evidence="1">
    <location>
        <begin position="73"/>
        <end position="96"/>
    </location>
</feature>
<evidence type="ECO:0000256" key="1">
    <source>
        <dbReference type="SAM" id="Phobius"/>
    </source>
</evidence>
<dbReference type="Proteomes" id="UP000199052">
    <property type="component" value="Unassembled WGS sequence"/>
</dbReference>
<evidence type="ECO:0000313" key="4">
    <source>
        <dbReference type="Proteomes" id="UP000199052"/>
    </source>
</evidence>
<dbReference type="Proteomes" id="UP000533017">
    <property type="component" value="Unassembled WGS sequence"/>
</dbReference>
<organism evidence="3 4">
    <name type="scientific">Actinopolymorpha cephalotaxi</name>
    <dbReference type="NCBI Taxonomy" id="504797"/>
    <lineage>
        <taxon>Bacteria</taxon>
        <taxon>Bacillati</taxon>
        <taxon>Actinomycetota</taxon>
        <taxon>Actinomycetes</taxon>
        <taxon>Propionibacteriales</taxon>
        <taxon>Actinopolymorphaceae</taxon>
        <taxon>Actinopolymorpha</taxon>
    </lineage>
</organism>
<feature type="transmembrane region" description="Helical" evidence="1">
    <location>
        <begin position="151"/>
        <end position="169"/>
    </location>
</feature>
<dbReference type="EMBL" id="JACBZA010000001">
    <property type="protein sequence ID" value="NYH86137.1"/>
    <property type="molecule type" value="Genomic_DNA"/>
</dbReference>
<evidence type="ECO:0000313" key="3">
    <source>
        <dbReference type="EMBL" id="SFH10311.1"/>
    </source>
</evidence>
<feature type="transmembrane region" description="Helical" evidence="1">
    <location>
        <begin position="43"/>
        <end position="61"/>
    </location>
</feature>
<feature type="transmembrane region" description="Helical" evidence="1">
    <location>
        <begin position="116"/>
        <end position="139"/>
    </location>
</feature>
<keyword evidence="5" id="KW-1185">Reference proteome</keyword>
<dbReference type="AlphaFoldDB" id="A0A1I2XE51"/>
<accession>A0A1I2XE51</accession>
<protein>
    <submittedName>
        <fullName evidence="3">Uncharacterized protein</fullName>
    </submittedName>
</protein>
<reference evidence="3 4" key="1">
    <citation type="submission" date="2016-10" db="EMBL/GenBank/DDBJ databases">
        <authorList>
            <person name="de Groot N.N."/>
        </authorList>
    </citation>
    <scope>NUCLEOTIDE SEQUENCE [LARGE SCALE GENOMIC DNA]</scope>
    <source>
        <strain evidence="3 4">CPCC 202808</strain>
    </source>
</reference>
<evidence type="ECO:0000313" key="5">
    <source>
        <dbReference type="Proteomes" id="UP000533017"/>
    </source>
</evidence>
<feature type="transmembrane region" description="Helical" evidence="1">
    <location>
        <begin position="181"/>
        <end position="203"/>
    </location>
</feature>
<feature type="transmembrane region" description="Helical" evidence="1">
    <location>
        <begin position="12"/>
        <end position="31"/>
    </location>
</feature>
<proteinExistence type="predicted"/>